<dbReference type="Proteomes" id="UP000321150">
    <property type="component" value="Unassembled WGS sequence"/>
</dbReference>
<dbReference type="Pfam" id="PF00534">
    <property type="entry name" value="Glycos_transf_1"/>
    <property type="match status" value="1"/>
</dbReference>
<protein>
    <recommendedName>
        <fullName evidence="5">Glycosyl transferase family 1</fullName>
    </recommendedName>
</protein>
<dbReference type="SUPFAM" id="SSF53756">
    <property type="entry name" value="UDP-Glycosyltransferase/glycogen phosphorylase"/>
    <property type="match status" value="1"/>
</dbReference>
<dbReference type="Pfam" id="PF13439">
    <property type="entry name" value="Glyco_transf_4"/>
    <property type="match status" value="1"/>
</dbReference>
<sequence length="400" mass="45954">MKEIKNVLIVTREYKSSRTPKVGGTGVFYKNLCAELVKRGISVHVFLISKYVFDIEENGVKIHSIKDIFKANPLLELLRSFTGKLKILEQIHFKTYLYEKKSISNQINSWISKNNLHFDIAETHDFDGLALSIPKEIPYVIRCHGSWSVLEKYFGYKKVHKGRIFCEKAAFKSSENIITISRYNEKINKNLFGIKDPKLIYNGIDEQFYKPVENVEIIPKSVFFLGNVSFEKGAETLISAFIKLKKKYPETSLHFIGKPNHYPAYITENIPDMETRNSIHFYGNKPGEEIVQLIGKAEVVCFPSKGENFSLSLLEVMAMQKPIVCSAIDSFKEIIEEPANGLIAGEGNFHEKISLIFEDDELRNRISVNARKLIESKFGIDMMVDETISYYTEIIEKYKL</sequence>
<feature type="domain" description="Glycosyltransferase subfamily 4-like N-terminal" evidence="2">
    <location>
        <begin position="22"/>
        <end position="207"/>
    </location>
</feature>
<dbReference type="CDD" id="cd03801">
    <property type="entry name" value="GT4_PimA-like"/>
    <property type="match status" value="1"/>
</dbReference>
<evidence type="ECO:0008006" key="5">
    <source>
        <dbReference type="Google" id="ProtNLM"/>
    </source>
</evidence>
<dbReference type="Gene3D" id="3.40.50.2000">
    <property type="entry name" value="Glycogen Phosphorylase B"/>
    <property type="match status" value="2"/>
</dbReference>
<dbReference type="GO" id="GO:0016757">
    <property type="term" value="F:glycosyltransferase activity"/>
    <property type="evidence" value="ECO:0007669"/>
    <property type="project" value="InterPro"/>
</dbReference>
<dbReference type="PANTHER" id="PTHR45947:SF14">
    <property type="entry name" value="SLL1723 PROTEIN"/>
    <property type="match status" value="1"/>
</dbReference>
<proteinExistence type="predicted"/>
<dbReference type="OrthoDB" id="502646at2"/>
<evidence type="ECO:0000313" key="4">
    <source>
        <dbReference type="Proteomes" id="UP000321150"/>
    </source>
</evidence>
<reference evidence="3 4" key="1">
    <citation type="submission" date="2019-07" db="EMBL/GenBank/DDBJ databases">
        <title>Whole genome shotgun sequence of Chryseobacterium lathyri NBRC 105250.</title>
        <authorList>
            <person name="Hosoyama A."/>
            <person name="Uohara A."/>
            <person name="Ohji S."/>
            <person name="Ichikawa N."/>
        </authorList>
    </citation>
    <scope>NUCLEOTIDE SEQUENCE [LARGE SCALE GENOMIC DNA]</scope>
    <source>
        <strain evidence="3 4">NBRC 105250</strain>
    </source>
</reference>
<gene>
    <name evidence="3" type="ORF">CLA01_35160</name>
</gene>
<dbReference type="InterPro" id="IPR001296">
    <property type="entry name" value="Glyco_trans_1"/>
</dbReference>
<dbReference type="InterPro" id="IPR028098">
    <property type="entry name" value="Glyco_trans_4-like_N"/>
</dbReference>
<dbReference type="AlphaFoldDB" id="A0A511YE25"/>
<comment type="caution">
    <text evidence="3">The sequence shown here is derived from an EMBL/GenBank/DDBJ whole genome shotgun (WGS) entry which is preliminary data.</text>
</comment>
<name>A0A511YE25_9FLAO</name>
<evidence type="ECO:0000259" key="1">
    <source>
        <dbReference type="Pfam" id="PF00534"/>
    </source>
</evidence>
<evidence type="ECO:0000313" key="3">
    <source>
        <dbReference type="EMBL" id="GEN73444.1"/>
    </source>
</evidence>
<organism evidence="3 4">
    <name type="scientific">Chryseobacterium lathyri</name>
    <dbReference type="NCBI Taxonomy" id="395933"/>
    <lineage>
        <taxon>Bacteria</taxon>
        <taxon>Pseudomonadati</taxon>
        <taxon>Bacteroidota</taxon>
        <taxon>Flavobacteriia</taxon>
        <taxon>Flavobacteriales</taxon>
        <taxon>Weeksellaceae</taxon>
        <taxon>Chryseobacterium group</taxon>
        <taxon>Chryseobacterium</taxon>
    </lineage>
</organism>
<dbReference type="PANTHER" id="PTHR45947">
    <property type="entry name" value="SULFOQUINOVOSYL TRANSFERASE SQD2"/>
    <property type="match status" value="1"/>
</dbReference>
<evidence type="ECO:0000259" key="2">
    <source>
        <dbReference type="Pfam" id="PF13439"/>
    </source>
</evidence>
<accession>A0A511YE25</accession>
<dbReference type="InterPro" id="IPR050194">
    <property type="entry name" value="Glycosyltransferase_grp1"/>
</dbReference>
<dbReference type="EMBL" id="BJYI01000014">
    <property type="protein sequence ID" value="GEN73444.1"/>
    <property type="molecule type" value="Genomic_DNA"/>
</dbReference>
<dbReference type="RefSeq" id="WP_111955574.1">
    <property type="nucleotide sequence ID" value="NZ_BJYI01000014.1"/>
</dbReference>
<feature type="domain" description="Glycosyl transferase family 1" evidence="1">
    <location>
        <begin position="219"/>
        <end position="372"/>
    </location>
</feature>